<dbReference type="HOGENOM" id="CLU_1878746_0_0_1"/>
<accession>A0A0E0FLK0</accession>
<keyword evidence="3" id="KW-1185">Reference proteome</keyword>
<name>A0A0E0FLK0_ORYNI</name>
<sequence>MDIYDNPKLESIFGQQRHGPAGPCSDNIVSAPVLEPSSPAGDHFSPPESLESPHSGELPSLVQLNLHHCKSLASLPDSPQAYSSLQQLIINECPALKVLPTCLRQQLPSLKRKYLDAHHEGPKLMKPKTWKYAICT</sequence>
<dbReference type="Gramene" id="ONIVA01G17770.1">
    <property type="protein sequence ID" value="ONIVA01G17770.1"/>
    <property type="gene ID" value="ONIVA01G17770"/>
</dbReference>
<dbReference type="AlphaFoldDB" id="A0A0E0FLK0"/>
<proteinExistence type="predicted"/>
<dbReference type="EnsemblPlants" id="ONIVA01G17770.1">
    <property type="protein sequence ID" value="ONIVA01G17770.1"/>
    <property type="gene ID" value="ONIVA01G17770"/>
</dbReference>
<evidence type="ECO:0000256" key="1">
    <source>
        <dbReference type="SAM" id="MobiDB-lite"/>
    </source>
</evidence>
<dbReference type="InterPro" id="IPR032675">
    <property type="entry name" value="LRR_dom_sf"/>
</dbReference>
<feature type="region of interest" description="Disordered" evidence="1">
    <location>
        <begin position="14"/>
        <end position="57"/>
    </location>
</feature>
<reference evidence="2" key="2">
    <citation type="submission" date="2018-04" db="EMBL/GenBank/DDBJ databases">
        <title>OnivRS2 (Oryza nivara Reference Sequence Version 2).</title>
        <authorList>
            <person name="Zhang J."/>
            <person name="Kudrna D."/>
            <person name="Lee S."/>
            <person name="Talag J."/>
            <person name="Rajasekar S."/>
            <person name="Welchert J."/>
            <person name="Hsing Y.-I."/>
            <person name="Wing R.A."/>
        </authorList>
    </citation>
    <scope>NUCLEOTIDE SEQUENCE [LARGE SCALE GENOMIC DNA]</scope>
</reference>
<dbReference type="STRING" id="4536.A0A0E0FLK0"/>
<evidence type="ECO:0000313" key="3">
    <source>
        <dbReference type="Proteomes" id="UP000006591"/>
    </source>
</evidence>
<organism evidence="2">
    <name type="scientific">Oryza nivara</name>
    <name type="common">Indian wild rice</name>
    <name type="synonym">Oryza sativa f. spontanea</name>
    <dbReference type="NCBI Taxonomy" id="4536"/>
    <lineage>
        <taxon>Eukaryota</taxon>
        <taxon>Viridiplantae</taxon>
        <taxon>Streptophyta</taxon>
        <taxon>Embryophyta</taxon>
        <taxon>Tracheophyta</taxon>
        <taxon>Spermatophyta</taxon>
        <taxon>Magnoliopsida</taxon>
        <taxon>Liliopsida</taxon>
        <taxon>Poales</taxon>
        <taxon>Poaceae</taxon>
        <taxon>BOP clade</taxon>
        <taxon>Oryzoideae</taxon>
        <taxon>Oryzeae</taxon>
        <taxon>Oryzinae</taxon>
        <taxon>Oryza</taxon>
    </lineage>
</organism>
<dbReference type="Gene3D" id="3.80.10.10">
    <property type="entry name" value="Ribonuclease Inhibitor"/>
    <property type="match status" value="1"/>
</dbReference>
<reference evidence="2" key="1">
    <citation type="submission" date="2015-04" db="UniProtKB">
        <authorList>
            <consortium name="EnsemblPlants"/>
        </authorList>
    </citation>
    <scope>IDENTIFICATION</scope>
    <source>
        <strain evidence="2">SL10</strain>
    </source>
</reference>
<dbReference type="Proteomes" id="UP000006591">
    <property type="component" value="Chromosome 1"/>
</dbReference>
<dbReference type="SUPFAM" id="SSF52047">
    <property type="entry name" value="RNI-like"/>
    <property type="match status" value="1"/>
</dbReference>
<evidence type="ECO:0000313" key="2">
    <source>
        <dbReference type="EnsemblPlants" id="ONIVA01G17770.1"/>
    </source>
</evidence>
<protein>
    <submittedName>
        <fullName evidence="2">Uncharacterized protein</fullName>
    </submittedName>
</protein>